<reference evidence="1" key="1">
    <citation type="journal article" date="2020" name="ISME J.">
        <title>Gammaproteobacteria mediating utilization of methyl-, sulfur- and petroleum organic compounds in deep ocean hydrothermal plumes.</title>
        <authorList>
            <person name="Zhou Z."/>
            <person name="Liu Y."/>
            <person name="Pan J."/>
            <person name="Cron B.R."/>
            <person name="Toner B.M."/>
            <person name="Anantharaman K."/>
            <person name="Breier J.A."/>
            <person name="Dick G.J."/>
            <person name="Li M."/>
        </authorList>
    </citation>
    <scope>NUCLEOTIDE SEQUENCE</scope>
    <source>
        <strain evidence="1">SZUA-1385</strain>
    </source>
</reference>
<proteinExistence type="predicted"/>
<dbReference type="EMBL" id="DQSV01000087">
    <property type="protein sequence ID" value="HIP17522.1"/>
    <property type="molecule type" value="Genomic_DNA"/>
</dbReference>
<evidence type="ECO:0000313" key="1">
    <source>
        <dbReference type="EMBL" id="HIP17522.1"/>
    </source>
</evidence>
<name>A0A832YNP2_9EURY</name>
<accession>A0A832YNP2</accession>
<organism evidence="1 2">
    <name type="scientific">Methanothermococcus okinawensis</name>
    <dbReference type="NCBI Taxonomy" id="155863"/>
    <lineage>
        <taxon>Archaea</taxon>
        <taxon>Methanobacteriati</taxon>
        <taxon>Methanobacteriota</taxon>
        <taxon>Methanomada group</taxon>
        <taxon>Methanococci</taxon>
        <taxon>Methanococcales</taxon>
        <taxon>Methanococcaceae</taxon>
        <taxon>Methanothermococcus</taxon>
    </lineage>
</organism>
<evidence type="ECO:0000313" key="2">
    <source>
        <dbReference type="Proteomes" id="UP000605144"/>
    </source>
</evidence>
<sequence length="261" mass="30171">MIEIISYQEIKGNNKNIVKEEFENLVNDIKSKYKCDILSVEEDLEDDLYIIVAELKVSFNSFLDYIKFPLNYTADLDVIEPPKLKIDPKEFGEALAYIITFFKNFYEKYNLAFNIPINENVTINLKDYKRGIYNEDEAFTFEEEEGLIKVKAVFEGYGISEEEVLKRILFSLENNVIINKVIAKELEKEGPYKNMGFYGLIAVELFCKPLDIIEIAYKFLPVVVSIRSESIELDSLELQDIGNELGGVIFELTHTVFMKGL</sequence>
<dbReference type="AlphaFoldDB" id="A0A832YNP2"/>
<comment type="caution">
    <text evidence="1">The sequence shown here is derived from an EMBL/GenBank/DDBJ whole genome shotgun (WGS) entry which is preliminary data.</text>
</comment>
<gene>
    <name evidence="1" type="ORF">EYG76_04415</name>
</gene>
<dbReference type="Proteomes" id="UP000605144">
    <property type="component" value="Unassembled WGS sequence"/>
</dbReference>
<protein>
    <submittedName>
        <fullName evidence="1">Uncharacterized protein</fullName>
    </submittedName>
</protein>